<accession>A0ABW5YJ11</accession>
<protein>
    <submittedName>
        <fullName evidence="2">Uncharacterized protein</fullName>
    </submittedName>
</protein>
<comment type="caution">
    <text evidence="2">The sequence shown here is derived from an EMBL/GenBank/DDBJ whole genome shotgun (WGS) entry which is preliminary data.</text>
</comment>
<sequence>MIKFKFLTILLLFISSLYSQESHEFFGVLKLNGDIKSMISYRLVFDESNGKIYGYSITDLDGEHETKNIIIGSYNKTTHELNFKEREILYTKSSISPSSFCFINFIGKIKLDDGNNKLEGKFKGQFDTGEVCINGDISLLGLAKIEKNVAKIQTKIDKTNRLDQATKDKVNPTKMLDSLKINKLNKDENLNVFWNSDDIKLAVWDAGQQDGDIINLYHNGKIILSKYKITNKKKYINVKFKEEKNTFQIEALNEGEITPNTSQIELEDSGRVFELMANIKQGEKTQITIIKKEPI</sequence>
<proteinExistence type="predicted"/>
<dbReference type="EMBL" id="JBHUPC010000006">
    <property type="protein sequence ID" value="MFD2890578.1"/>
    <property type="molecule type" value="Genomic_DNA"/>
</dbReference>
<organism evidence="2 3">
    <name type="scientific">Flavobacterium chuncheonense</name>
    <dbReference type="NCBI Taxonomy" id="2026653"/>
    <lineage>
        <taxon>Bacteria</taxon>
        <taxon>Pseudomonadati</taxon>
        <taxon>Bacteroidota</taxon>
        <taxon>Flavobacteriia</taxon>
        <taxon>Flavobacteriales</taxon>
        <taxon>Flavobacteriaceae</taxon>
        <taxon>Flavobacterium</taxon>
    </lineage>
</organism>
<dbReference type="RefSeq" id="WP_379810034.1">
    <property type="nucleotide sequence ID" value="NZ_JBHUPC010000006.1"/>
</dbReference>
<keyword evidence="1" id="KW-0732">Signal</keyword>
<keyword evidence="3" id="KW-1185">Reference proteome</keyword>
<evidence type="ECO:0000313" key="2">
    <source>
        <dbReference type="EMBL" id="MFD2890578.1"/>
    </source>
</evidence>
<feature type="signal peptide" evidence="1">
    <location>
        <begin position="1"/>
        <end position="19"/>
    </location>
</feature>
<reference evidence="3" key="1">
    <citation type="journal article" date="2019" name="Int. J. Syst. Evol. Microbiol.">
        <title>The Global Catalogue of Microorganisms (GCM) 10K type strain sequencing project: providing services to taxonomists for standard genome sequencing and annotation.</title>
        <authorList>
            <consortium name="The Broad Institute Genomics Platform"/>
            <consortium name="The Broad Institute Genome Sequencing Center for Infectious Disease"/>
            <person name="Wu L."/>
            <person name="Ma J."/>
        </authorList>
    </citation>
    <scope>NUCLEOTIDE SEQUENCE [LARGE SCALE GENOMIC DNA]</scope>
    <source>
        <strain evidence="3">KCTC 22671</strain>
    </source>
</reference>
<dbReference type="Proteomes" id="UP001597534">
    <property type="component" value="Unassembled WGS sequence"/>
</dbReference>
<evidence type="ECO:0000256" key="1">
    <source>
        <dbReference type="SAM" id="SignalP"/>
    </source>
</evidence>
<name>A0ABW5YJ11_9FLAO</name>
<gene>
    <name evidence="2" type="ORF">ACFS5J_00905</name>
</gene>
<evidence type="ECO:0000313" key="3">
    <source>
        <dbReference type="Proteomes" id="UP001597534"/>
    </source>
</evidence>
<feature type="chain" id="PRO_5046913003" evidence="1">
    <location>
        <begin position="20"/>
        <end position="295"/>
    </location>
</feature>